<organism evidence="1 2">
    <name type="scientific">Stylosanthes scabra</name>
    <dbReference type="NCBI Taxonomy" id="79078"/>
    <lineage>
        <taxon>Eukaryota</taxon>
        <taxon>Viridiplantae</taxon>
        <taxon>Streptophyta</taxon>
        <taxon>Embryophyta</taxon>
        <taxon>Tracheophyta</taxon>
        <taxon>Spermatophyta</taxon>
        <taxon>Magnoliopsida</taxon>
        <taxon>eudicotyledons</taxon>
        <taxon>Gunneridae</taxon>
        <taxon>Pentapetalae</taxon>
        <taxon>rosids</taxon>
        <taxon>fabids</taxon>
        <taxon>Fabales</taxon>
        <taxon>Fabaceae</taxon>
        <taxon>Papilionoideae</taxon>
        <taxon>50 kb inversion clade</taxon>
        <taxon>dalbergioids sensu lato</taxon>
        <taxon>Dalbergieae</taxon>
        <taxon>Pterocarpus clade</taxon>
        <taxon>Stylosanthes</taxon>
    </lineage>
</organism>
<accession>A0ABU6ZY59</accession>
<dbReference type="EMBL" id="JASCZI010276827">
    <property type="protein sequence ID" value="MED6226899.1"/>
    <property type="molecule type" value="Genomic_DNA"/>
</dbReference>
<keyword evidence="2" id="KW-1185">Reference proteome</keyword>
<evidence type="ECO:0000313" key="2">
    <source>
        <dbReference type="Proteomes" id="UP001341840"/>
    </source>
</evidence>
<reference evidence="1 2" key="1">
    <citation type="journal article" date="2023" name="Plants (Basel)">
        <title>Bridging the Gap: Combining Genomics and Transcriptomics Approaches to Understand Stylosanthes scabra, an Orphan Legume from the Brazilian Caatinga.</title>
        <authorList>
            <person name="Ferreira-Neto J.R.C."/>
            <person name="da Silva M.D."/>
            <person name="Binneck E."/>
            <person name="de Melo N.F."/>
            <person name="da Silva R.H."/>
            <person name="de Melo A.L.T.M."/>
            <person name="Pandolfi V."/>
            <person name="Bustamante F.O."/>
            <person name="Brasileiro-Vidal A.C."/>
            <person name="Benko-Iseppon A.M."/>
        </authorList>
    </citation>
    <scope>NUCLEOTIDE SEQUENCE [LARGE SCALE GENOMIC DNA]</scope>
    <source>
        <tissue evidence="1">Leaves</tissue>
    </source>
</reference>
<comment type="caution">
    <text evidence="1">The sequence shown here is derived from an EMBL/GenBank/DDBJ whole genome shotgun (WGS) entry which is preliminary data.</text>
</comment>
<evidence type="ECO:0000313" key="1">
    <source>
        <dbReference type="EMBL" id="MED6226899.1"/>
    </source>
</evidence>
<dbReference type="Proteomes" id="UP001341840">
    <property type="component" value="Unassembled WGS sequence"/>
</dbReference>
<name>A0ABU6ZY59_9FABA</name>
<gene>
    <name evidence="1" type="ORF">PIB30_108275</name>
</gene>
<proteinExistence type="predicted"/>
<sequence>MRGRARICVLIHLASTESHSRYNMSVTRYQPTLTTIPTHMRYFQRICVPNSPSTPFNPLPVHYSYAYAYNPTHMRGAHIQNSISHYPPTPRRPCLRLGVLLPLTTAAVHFLFPILPRICVTSYAYAWEPSTPFRNVTPRQGRKQHVKLDNLDSSYFPKLHRKQPTILLRSGPTYVPSSTRNHAEN</sequence>
<protein>
    <submittedName>
        <fullName evidence="1">Uncharacterized protein</fullName>
    </submittedName>
</protein>